<keyword evidence="2" id="KW-1185">Reference proteome</keyword>
<accession>A0A0C9YAT6</accession>
<dbReference type="Proteomes" id="UP000054477">
    <property type="component" value="Unassembled WGS sequence"/>
</dbReference>
<dbReference type="OrthoDB" id="3270451at2759"/>
<evidence type="ECO:0000313" key="2">
    <source>
        <dbReference type="Proteomes" id="UP000054477"/>
    </source>
</evidence>
<protein>
    <recommendedName>
        <fullName evidence="3">JmjC domain-containing protein</fullName>
    </recommendedName>
</protein>
<organism evidence="1 2">
    <name type="scientific">Laccaria amethystina LaAM-08-1</name>
    <dbReference type="NCBI Taxonomy" id="1095629"/>
    <lineage>
        <taxon>Eukaryota</taxon>
        <taxon>Fungi</taxon>
        <taxon>Dikarya</taxon>
        <taxon>Basidiomycota</taxon>
        <taxon>Agaricomycotina</taxon>
        <taxon>Agaricomycetes</taxon>
        <taxon>Agaricomycetidae</taxon>
        <taxon>Agaricales</taxon>
        <taxon>Agaricineae</taxon>
        <taxon>Hydnangiaceae</taxon>
        <taxon>Laccaria</taxon>
    </lineage>
</organism>
<reference evidence="2" key="2">
    <citation type="submission" date="2015-01" db="EMBL/GenBank/DDBJ databases">
        <title>Evolutionary Origins and Diversification of the Mycorrhizal Mutualists.</title>
        <authorList>
            <consortium name="DOE Joint Genome Institute"/>
            <consortium name="Mycorrhizal Genomics Consortium"/>
            <person name="Kohler A."/>
            <person name="Kuo A."/>
            <person name="Nagy L.G."/>
            <person name="Floudas D."/>
            <person name="Copeland A."/>
            <person name="Barry K.W."/>
            <person name="Cichocki N."/>
            <person name="Veneault-Fourrey C."/>
            <person name="LaButti K."/>
            <person name="Lindquist E.A."/>
            <person name="Lipzen A."/>
            <person name="Lundell T."/>
            <person name="Morin E."/>
            <person name="Murat C."/>
            <person name="Riley R."/>
            <person name="Ohm R."/>
            <person name="Sun H."/>
            <person name="Tunlid A."/>
            <person name="Henrissat B."/>
            <person name="Grigoriev I.V."/>
            <person name="Hibbett D.S."/>
            <person name="Martin F."/>
        </authorList>
    </citation>
    <scope>NUCLEOTIDE SEQUENCE [LARGE SCALE GENOMIC DNA]</scope>
    <source>
        <strain evidence="2">LaAM-08-1</strain>
    </source>
</reference>
<dbReference type="HOGENOM" id="CLU_018192_0_0_1"/>
<dbReference type="AlphaFoldDB" id="A0A0C9YAT6"/>
<evidence type="ECO:0008006" key="3">
    <source>
        <dbReference type="Google" id="ProtNLM"/>
    </source>
</evidence>
<gene>
    <name evidence="1" type="ORF">K443DRAFT_87110</name>
</gene>
<proteinExistence type="predicted"/>
<reference evidence="1 2" key="1">
    <citation type="submission" date="2014-04" db="EMBL/GenBank/DDBJ databases">
        <authorList>
            <consortium name="DOE Joint Genome Institute"/>
            <person name="Kuo A."/>
            <person name="Kohler A."/>
            <person name="Nagy L.G."/>
            <person name="Floudas D."/>
            <person name="Copeland A."/>
            <person name="Barry K.W."/>
            <person name="Cichocki N."/>
            <person name="Veneault-Fourrey C."/>
            <person name="LaButti K."/>
            <person name="Lindquist E.A."/>
            <person name="Lipzen A."/>
            <person name="Lundell T."/>
            <person name="Morin E."/>
            <person name="Murat C."/>
            <person name="Sun H."/>
            <person name="Tunlid A."/>
            <person name="Henrissat B."/>
            <person name="Grigoriev I.V."/>
            <person name="Hibbett D.S."/>
            <person name="Martin F."/>
            <person name="Nordberg H.P."/>
            <person name="Cantor M.N."/>
            <person name="Hua S.X."/>
        </authorList>
    </citation>
    <scope>NUCLEOTIDE SEQUENCE [LARGE SCALE GENOMIC DNA]</scope>
    <source>
        <strain evidence="1 2">LaAM-08-1</strain>
    </source>
</reference>
<dbReference type="EMBL" id="KN838547">
    <property type="protein sequence ID" value="KIK07372.1"/>
    <property type="molecule type" value="Genomic_DNA"/>
</dbReference>
<evidence type="ECO:0000313" key="1">
    <source>
        <dbReference type="EMBL" id="KIK07372.1"/>
    </source>
</evidence>
<name>A0A0C9YAT6_9AGAR</name>
<sequence>MRWALVGHENAITFVHIDCEGLSTDLLVAAGGKAWAFLRERDGNPLSSINFFLKDGFRLDEVLGSSDYDFEIVALRPGDRLFMMPCQPHFVFGYAHSICLDPAASHLPNINDFAGLMDLLSACVLVILGNVLDFRTYRAPSQDEYMKANKNQQILIDHEINSIAISERFAICYARGVALHLIDWIRICTEIRGPGGAIITDLPSRFFIQIAQTLIKYKEGANTSKLDLQANCTLGMLTKQIENVVKVDPRFLSLWSERHLLPSGSLALANQEEYSVQWPESQRKKWASIKHDFMDDGITPLDRLCFEAQQDRQHLESSVVIPQLKTSSSTIQHPPKRIRP</sequence>